<keyword evidence="2" id="KW-1185">Reference proteome</keyword>
<organism evidence="1 2">
    <name type="scientific">Limnospira indica PCC 8005</name>
    <dbReference type="NCBI Taxonomy" id="376219"/>
    <lineage>
        <taxon>Bacteria</taxon>
        <taxon>Bacillati</taxon>
        <taxon>Cyanobacteriota</taxon>
        <taxon>Cyanophyceae</taxon>
        <taxon>Oscillatoriophycideae</taxon>
        <taxon>Oscillatoriales</taxon>
        <taxon>Sirenicapillariaceae</taxon>
        <taxon>Limnospira</taxon>
    </lineage>
</organism>
<reference evidence="1 2" key="1">
    <citation type="submission" date="2014-02" db="EMBL/GenBank/DDBJ databases">
        <authorList>
            <person name="Genoscope - CEA"/>
        </authorList>
    </citation>
    <scope>NUCLEOTIDE SEQUENCE [LARGE SCALE GENOMIC DNA]</scope>
    <source>
        <strain evidence="1 2">PCC 8005</strain>
    </source>
</reference>
<accession>A0A9P1KHW3</accession>
<protein>
    <submittedName>
        <fullName evidence="1">Uncharacterized protein</fullName>
    </submittedName>
</protein>
<dbReference type="RefSeq" id="WP_008053949.1">
    <property type="nucleotide sequence ID" value="NZ_FO818640.1"/>
</dbReference>
<sequence>MMNALELREKGYQILVSHLGQSDVIRFLQQMGCGQGDYTQERREVLESVTREEFLDELRKIRNLE</sequence>
<dbReference type="EMBL" id="FO818640">
    <property type="protein sequence ID" value="CDM97342.1"/>
    <property type="molecule type" value="Genomic_DNA"/>
</dbReference>
<dbReference type="Proteomes" id="UP000032946">
    <property type="component" value="Chromosome"/>
</dbReference>
<evidence type="ECO:0000313" key="1">
    <source>
        <dbReference type="EMBL" id="CDM97342.1"/>
    </source>
</evidence>
<gene>
    <name evidence="1" type="ORF">ARTHRO_50312</name>
</gene>
<name>A0A9P1KHW3_9CYAN</name>
<proteinExistence type="predicted"/>
<evidence type="ECO:0000313" key="2">
    <source>
        <dbReference type="Proteomes" id="UP000032946"/>
    </source>
</evidence>
<dbReference type="AlphaFoldDB" id="A0A9P1KHW3"/>